<protein>
    <submittedName>
        <fullName evidence="1">Uncharacterized protein</fullName>
    </submittedName>
</protein>
<proteinExistence type="predicted"/>
<reference evidence="1 2" key="1">
    <citation type="submission" date="2011-08" db="EMBL/GenBank/DDBJ databases">
        <authorList>
            <person name="Weinstock G."/>
            <person name="Sodergren E."/>
            <person name="Clifton S."/>
            <person name="Fulton L."/>
            <person name="Fulton B."/>
            <person name="Courtney L."/>
            <person name="Fronick C."/>
            <person name="Harrison M."/>
            <person name="Strong C."/>
            <person name="Farmer C."/>
            <person name="Delahaunty K."/>
            <person name="Markovic C."/>
            <person name="Hall O."/>
            <person name="Minx P."/>
            <person name="Tomlinson C."/>
            <person name="Mitreva M."/>
            <person name="Hou S."/>
            <person name="Chen J."/>
            <person name="Wollam A."/>
            <person name="Pepin K.H."/>
            <person name="Johnson M."/>
            <person name="Bhonagiri V."/>
            <person name="Zhang X."/>
            <person name="Suruliraj S."/>
            <person name="Warren W."/>
            <person name="Chinwalla A."/>
            <person name="Mardis E.R."/>
            <person name="Wilson R.K."/>
        </authorList>
    </citation>
    <scope>NUCLEOTIDE SEQUENCE [LARGE SCALE GENOMIC DNA]</scope>
    <source>
        <strain evidence="1 2">ATCC 51873</strain>
    </source>
</reference>
<dbReference type="AlphaFoldDB" id="G9Y1X4"/>
<dbReference type="HOGENOM" id="CLU_3184351_0_0_6"/>
<accession>G9Y1X4</accession>
<sequence length="46" mass="5049">MVSALISTSTYPATLIPGQRSFPFSDDYCIKWLESVSAANDLQPKV</sequence>
<evidence type="ECO:0000313" key="2">
    <source>
        <dbReference type="Proteomes" id="UP000005959"/>
    </source>
</evidence>
<evidence type="ECO:0000313" key="1">
    <source>
        <dbReference type="EMBL" id="EHM46719.1"/>
    </source>
</evidence>
<dbReference type="EMBL" id="AGCI01000010">
    <property type="protein sequence ID" value="EHM46719.1"/>
    <property type="molecule type" value="Genomic_DNA"/>
</dbReference>
<dbReference type="Proteomes" id="UP000005959">
    <property type="component" value="Unassembled WGS sequence"/>
</dbReference>
<organism evidence="1 2">
    <name type="scientific">Hafnia alvei ATCC 51873</name>
    <dbReference type="NCBI Taxonomy" id="1002364"/>
    <lineage>
        <taxon>Bacteria</taxon>
        <taxon>Pseudomonadati</taxon>
        <taxon>Pseudomonadota</taxon>
        <taxon>Gammaproteobacteria</taxon>
        <taxon>Enterobacterales</taxon>
        <taxon>Hafniaceae</taxon>
        <taxon>Hafnia</taxon>
    </lineage>
</organism>
<gene>
    <name evidence="1" type="ORF">HMPREF0454_00584</name>
</gene>
<comment type="caution">
    <text evidence="1">The sequence shown here is derived from an EMBL/GenBank/DDBJ whole genome shotgun (WGS) entry which is preliminary data.</text>
</comment>
<name>G9Y1X4_HAFAL</name>